<comment type="caution">
    <text evidence="1">The sequence shown here is derived from an EMBL/GenBank/DDBJ whole genome shotgun (WGS) entry which is preliminary data.</text>
</comment>
<name>A0A0N8GPA0_9CHLR</name>
<dbReference type="AlphaFoldDB" id="A0A0N8GPA0"/>
<gene>
    <name evidence="1" type="ORF">SE18_25030</name>
</gene>
<protein>
    <submittedName>
        <fullName evidence="1">Uncharacterized protein</fullName>
    </submittedName>
</protein>
<keyword evidence="2" id="KW-1185">Reference proteome</keyword>
<organism evidence="1 2">
    <name type="scientific">Herpetosiphon geysericola</name>
    <dbReference type="NCBI Taxonomy" id="70996"/>
    <lineage>
        <taxon>Bacteria</taxon>
        <taxon>Bacillati</taxon>
        <taxon>Chloroflexota</taxon>
        <taxon>Chloroflexia</taxon>
        <taxon>Herpetosiphonales</taxon>
        <taxon>Herpetosiphonaceae</taxon>
        <taxon>Herpetosiphon</taxon>
    </lineage>
</organism>
<accession>A0A0N8GPA0</accession>
<dbReference type="EMBL" id="LGKP01000040">
    <property type="protein sequence ID" value="KPL80314.1"/>
    <property type="molecule type" value="Genomic_DNA"/>
</dbReference>
<dbReference type="RefSeq" id="WP_054537204.1">
    <property type="nucleotide sequence ID" value="NZ_LGKP01000040.1"/>
</dbReference>
<reference evidence="1 2" key="1">
    <citation type="submission" date="2015-07" db="EMBL/GenBank/DDBJ databases">
        <title>Whole genome sequence of Herpetosiphon geysericola DSM 7119.</title>
        <authorList>
            <person name="Hemp J."/>
            <person name="Ward L.M."/>
            <person name="Pace L.A."/>
            <person name="Fischer W.W."/>
        </authorList>
    </citation>
    <scope>NUCLEOTIDE SEQUENCE [LARGE SCALE GENOMIC DNA]</scope>
    <source>
        <strain evidence="1 2">DSM 7119</strain>
    </source>
</reference>
<sequence length="131" mass="15103">MHPVTGIEAVLQWFAEQYSSSEADQIRSAVNANTRLLKAWRHNPANLRPLASDKHLWCLIGAMYGNPVLAQAQAVYRQATAHYQRWLNRRRNLQTVEVRLQGDLARFGEQHPRTQRTLAQLQRLHQELLAA</sequence>
<dbReference type="Proteomes" id="UP000050277">
    <property type="component" value="Unassembled WGS sequence"/>
</dbReference>
<dbReference type="STRING" id="70996.SE18_25030"/>
<evidence type="ECO:0000313" key="2">
    <source>
        <dbReference type="Proteomes" id="UP000050277"/>
    </source>
</evidence>
<evidence type="ECO:0000313" key="1">
    <source>
        <dbReference type="EMBL" id="KPL80314.1"/>
    </source>
</evidence>
<proteinExistence type="predicted"/>
<dbReference type="OrthoDB" id="9826385at2"/>